<evidence type="ECO:0000313" key="3">
    <source>
        <dbReference type="EMBL" id="KAG5650350.1"/>
    </source>
</evidence>
<feature type="compositionally biased region" description="Polar residues" evidence="1">
    <location>
        <begin position="63"/>
        <end position="85"/>
    </location>
</feature>
<keyword evidence="2" id="KW-0732">Signal</keyword>
<evidence type="ECO:0000313" key="4">
    <source>
        <dbReference type="Proteomes" id="UP000717328"/>
    </source>
</evidence>
<sequence>MKYSQAILIACIGAATLVSADLDATKQNPSGTEFTPPTLQRAKPITDGLRRPSRSEYLKSRIRSSWRTNPYENRANTQSPESDINSPPFSPSTPSGPPHTTKPNSGERSHGRKRKQPMERQFSTRELDLDVELSRRMFDRFKSNSRKAYEQEKKATKSRQKAAKADALAGVYKTDFRQSGGTAASSGAEGGLGLRELEDDLFVRGFIQKLKSNYLLRQADELEKDAAKKKALAGVELGTRAFDDEDMLLSRDADEALFARQGTTEETILGRDFEEDSAFARDITEDVLSAREISSEDAPFNRDFDEDLYVRELSEEDLSARDFDEDLYAREPLEEGELFGREVEDILYSREPLEELFGREFDDELFLRAVDEELATRDPSATIVNIWGAIRDTFAGRKTPDATSNQRASPATTSTPAPASNPVPGGNAPVLTGDEQLNGRDLDDEVEMRDFYEIDELD</sequence>
<dbReference type="Proteomes" id="UP000717328">
    <property type="component" value="Unassembled WGS sequence"/>
</dbReference>
<feature type="compositionally biased region" description="Basic and acidic residues" evidence="1">
    <location>
        <begin position="48"/>
        <end position="59"/>
    </location>
</feature>
<evidence type="ECO:0000256" key="1">
    <source>
        <dbReference type="SAM" id="MobiDB-lite"/>
    </source>
</evidence>
<feature type="compositionally biased region" description="Pro residues" evidence="1">
    <location>
        <begin position="88"/>
        <end position="97"/>
    </location>
</feature>
<keyword evidence="4" id="KW-1185">Reference proteome</keyword>
<feature type="compositionally biased region" description="Low complexity" evidence="1">
    <location>
        <begin position="408"/>
        <end position="420"/>
    </location>
</feature>
<reference evidence="3" key="1">
    <citation type="submission" date="2021-02" db="EMBL/GenBank/DDBJ databases">
        <authorList>
            <person name="Nieuwenhuis M."/>
            <person name="Van De Peppel L.J.J."/>
        </authorList>
    </citation>
    <scope>NUCLEOTIDE SEQUENCE</scope>
    <source>
        <strain evidence="3">D49</strain>
    </source>
</reference>
<gene>
    <name evidence="3" type="ORF">H0H81_012542</name>
</gene>
<feature type="compositionally biased region" description="Polar residues" evidence="1">
    <location>
        <begin position="27"/>
        <end position="38"/>
    </location>
</feature>
<feature type="chain" id="PRO_5040177826" evidence="2">
    <location>
        <begin position="21"/>
        <end position="458"/>
    </location>
</feature>
<comment type="caution">
    <text evidence="3">The sequence shown here is derived from an EMBL/GenBank/DDBJ whole genome shotgun (WGS) entry which is preliminary data.</text>
</comment>
<reference evidence="3" key="2">
    <citation type="submission" date="2021-10" db="EMBL/GenBank/DDBJ databases">
        <title>Phylogenomics reveals ancestral predisposition of the termite-cultivated fungus Termitomyces towards a domesticated lifestyle.</title>
        <authorList>
            <person name="Auxier B."/>
            <person name="Grum-Grzhimaylo A."/>
            <person name="Cardenas M.E."/>
            <person name="Lodge J.D."/>
            <person name="Laessoe T."/>
            <person name="Pedersen O."/>
            <person name="Smith M.E."/>
            <person name="Kuyper T.W."/>
            <person name="Franco-Molano E.A."/>
            <person name="Baroni T.J."/>
            <person name="Aanen D.K."/>
        </authorList>
    </citation>
    <scope>NUCLEOTIDE SEQUENCE</scope>
    <source>
        <strain evidence="3">D49</strain>
    </source>
</reference>
<name>A0A9P7GN39_9AGAR</name>
<dbReference type="AlphaFoldDB" id="A0A9P7GN39"/>
<dbReference type="OrthoDB" id="5150177at2759"/>
<feature type="compositionally biased region" description="Acidic residues" evidence="1">
    <location>
        <begin position="442"/>
        <end position="458"/>
    </location>
</feature>
<feature type="region of interest" description="Disordered" evidence="1">
    <location>
        <begin position="397"/>
        <end position="458"/>
    </location>
</feature>
<evidence type="ECO:0000256" key="2">
    <source>
        <dbReference type="SAM" id="SignalP"/>
    </source>
</evidence>
<proteinExistence type="predicted"/>
<organism evidence="3 4">
    <name type="scientific">Sphagnurus paluster</name>
    <dbReference type="NCBI Taxonomy" id="117069"/>
    <lineage>
        <taxon>Eukaryota</taxon>
        <taxon>Fungi</taxon>
        <taxon>Dikarya</taxon>
        <taxon>Basidiomycota</taxon>
        <taxon>Agaricomycotina</taxon>
        <taxon>Agaricomycetes</taxon>
        <taxon>Agaricomycetidae</taxon>
        <taxon>Agaricales</taxon>
        <taxon>Tricholomatineae</taxon>
        <taxon>Lyophyllaceae</taxon>
        <taxon>Sphagnurus</taxon>
    </lineage>
</organism>
<dbReference type="EMBL" id="JABCKI010000476">
    <property type="protein sequence ID" value="KAG5650350.1"/>
    <property type="molecule type" value="Genomic_DNA"/>
</dbReference>
<feature type="compositionally biased region" description="Basic and acidic residues" evidence="1">
    <location>
        <begin position="116"/>
        <end position="127"/>
    </location>
</feature>
<feature type="region of interest" description="Disordered" evidence="1">
    <location>
        <begin position="27"/>
        <end position="127"/>
    </location>
</feature>
<feature type="signal peptide" evidence="2">
    <location>
        <begin position="1"/>
        <end position="20"/>
    </location>
</feature>
<accession>A0A9P7GN39</accession>
<protein>
    <submittedName>
        <fullName evidence="3">Uncharacterized protein</fullName>
    </submittedName>
</protein>